<dbReference type="Gene3D" id="1.10.10.10">
    <property type="entry name" value="Winged helix-like DNA-binding domain superfamily/Winged helix DNA-binding domain"/>
    <property type="match status" value="1"/>
</dbReference>
<comment type="subcellular location">
    <subcellularLocation>
        <location evidence="1">Nucleus</location>
    </subcellularLocation>
</comment>
<comment type="similarity">
    <text evidence="4">Belongs to the HSF family.</text>
</comment>
<evidence type="ECO:0000313" key="7">
    <source>
        <dbReference type="EMBL" id="KAL3787279.1"/>
    </source>
</evidence>
<feature type="region of interest" description="Disordered" evidence="5">
    <location>
        <begin position="1"/>
        <end position="20"/>
    </location>
</feature>
<sequence length="118" mass="14038">MDDGNEDRDRDKKRKKGWRKSSRIDHTYYDFSTRELNSADEQKGRVTFPMKLHGIVSNPAYRHIICWMPHGRSWKILDKELLASVVCKKYFNHDNFDSFNRSVNGWGFKVRKEEISLA</sequence>
<name>A0ABD3PHU5_9STRA</name>
<organism evidence="7 8">
    <name type="scientific">Cyclotella cryptica</name>
    <dbReference type="NCBI Taxonomy" id="29204"/>
    <lineage>
        <taxon>Eukaryota</taxon>
        <taxon>Sar</taxon>
        <taxon>Stramenopiles</taxon>
        <taxon>Ochrophyta</taxon>
        <taxon>Bacillariophyta</taxon>
        <taxon>Coscinodiscophyceae</taxon>
        <taxon>Thalassiosirophycidae</taxon>
        <taxon>Stephanodiscales</taxon>
        <taxon>Stephanodiscaceae</taxon>
        <taxon>Cyclotella</taxon>
    </lineage>
</organism>
<dbReference type="InterPro" id="IPR036388">
    <property type="entry name" value="WH-like_DNA-bd_sf"/>
</dbReference>
<dbReference type="Pfam" id="PF00447">
    <property type="entry name" value="HSF_DNA-bind"/>
    <property type="match status" value="1"/>
</dbReference>
<gene>
    <name evidence="7" type="ORF">HJC23_004153</name>
</gene>
<comment type="caution">
    <text evidence="7">The sequence shown here is derived from an EMBL/GenBank/DDBJ whole genome shotgun (WGS) entry which is preliminary data.</text>
</comment>
<keyword evidence="8" id="KW-1185">Reference proteome</keyword>
<reference evidence="7 8" key="1">
    <citation type="journal article" date="2020" name="G3 (Bethesda)">
        <title>Improved Reference Genome for Cyclotella cryptica CCMP332, a Model for Cell Wall Morphogenesis, Salinity Adaptation, and Lipid Production in Diatoms (Bacillariophyta).</title>
        <authorList>
            <person name="Roberts W.R."/>
            <person name="Downey K.M."/>
            <person name="Ruck E.C."/>
            <person name="Traller J.C."/>
            <person name="Alverson A.J."/>
        </authorList>
    </citation>
    <scope>NUCLEOTIDE SEQUENCE [LARGE SCALE GENOMIC DNA]</scope>
    <source>
        <strain evidence="7 8">CCMP332</strain>
    </source>
</reference>
<keyword evidence="3" id="KW-0539">Nucleus</keyword>
<dbReference type="InterPro" id="IPR036390">
    <property type="entry name" value="WH_DNA-bd_sf"/>
</dbReference>
<dbReference type="PRINTS" id="PR00056">
    <property type="entry name" value="HSFDOMAIN"/>
</dbReference>
<keyword evidence="2" id="KW-0238">DNA-binding</keyword>
<dbReference type="Proteomes" id="UP001516023">
    <property type="component" value="Unassembled WGS sequence"/>
</dbReference>
<dbReference type="GO" id="GO:0005634">
    <property type="term" value="C:nucleus"/>
    <property type="evidence" value="ECO:0007669"/>
    <property type="project" value="UniProtKB-SubCell"/>
</dbReference>
<dbReference type="PANTHER" id="PTHR10015">
    <property type="entry name" value="HEAT SHOCK TRANSCRIPTION FACTOR"/>
    <property type="match status" value="1"/>
</dbReference>
<dbReference type="AlphaFoldDB" id="A0ABD3PHU5"/>
<evidence type="ECO:0000256" key="1">
    <source>
        <dbReference type="ARBA" id="ARBA00004123"/>
    </source>
</evidence>
<evidence type="ECO:0000259" key="6">
    <source>
        <dbReference type="SMART" id="SM00415"/>
    </source>
</evidence>
<feature type="domain" description="HSF-type DNA-binding" evidence="6">
    <location>
        <begin position="44"/>
        <end position="118"/>
    </location>
</feature>
<dbReference type="PANTHER" id="PTHR10015:SF206">
    <property type="entry name" value="HSF-TYPE DNA-BINDING DOMAIN-CONTAINING PROTEIN"/>
    <property type="match status" value="1"/>
</dbReference>
<evidence type="ECO:0000256" key="3">
    <source>
        <dbReference type="ARBA" id="ARBA00023242"/>
    </source>
</evidence>
<evidence type="ECO:0000256" key="2">
    <source>
        <dbReference type="ARBA" id="ARBA00023125"/>
    </source>
</evidence>
<dbReference type="SUPFAM" id="SSF46785">
    <property type="entry name" value="Winged helix' DNA-binding domain"/>
    <property type="match status" value="1"/>
</dbReference>
<protein>
    <recommendedName>
        <fullName evidence="6">HSF-type DNA-binding domain-containing protein</fullName>
    </recommendedName>
</protein>
<evidence type="ECO:0000256" key="5">
    <source>
        <dbReference type="SAM" id="MobiDB-lite"/>
    </source>
</evidence>
<feature type="compositionally biased region" description="Basic residues" evidence="5">
    <location>
        <begin position="11"/>
        <end position="20"/>
    </location>
</feature>
<dbReference type="SMART" id="SM00415">
    <property type="entry name" value="HSF"/>
    <property type="match status" value="1"/>
</dbReference>
<dbReference type="InterPro" id="IPR000232">
    <property type="entry name" value="HSF_DNA-bd"/>
</dbReference>
<dbReference type="GO" id="GO:0003677">
    <property type="term" value="F:DNA binding"/>
    <property type="evidence" value="ECO:0007669"/>
    <property type="project" value="UniProtKB-KW"/>
</dbReference>
<accession>A0ABD3PHU5</accession>
<dbReference type="FunFam" id="1.10.10.10:FF:000479">
    <property type="entry name" value="Predicted protein"/>
    <property type="match status" value="1"/>
</dbReference>
<evidence type="ECO:0000256" key="4">
    <source>
        <dbReference type="RuleBase" id="RU004020"/>
    </source>
</evidence>
<dbReference type="EMBL" id="JABMIG020000178">
    <property type="protein sequence ID" value="KAL3787279.1"/>
    <property type="molecule type" value="Genomic_DNA"/>
</dbReference>
<proteinExistence type="inferred from homology"/>
<evidence type="ECO:0000313" key="8">
    <source>
        <dbReference type="Proteomes" id="UP001516023"/>
    </source>
</evidence>